<gene>
    <name evidence="1" type="ORF">B0H17DRAFT_1140028</name>
</gene>
<reference evidence="1" key="1">
    <citation type="submission" date="2023-03" db="EMBL/GenBank/DDBJ databases">
        <title>Massive genome expansion in bonnet fungi (Mycena s.s.) driven by repeated elements and novel gene families across ecological guilds.</title>
        <authorList>
            <consortium name="Lawrence Berkeley National Laboratory"/>
            <person name="Harder C.B."/>
            <person name="Miyauchi S."/>
            <person name="Viragh M."/>
            <person name="Kuo A."/>
            <person name="Thoen E."/>
            <person name="Andreopoulos B."/>
            <person name="Lu D."/>
            <person name="Skrede I."/>
            <person name="Drula E."/>
            <person name="Henrissat B."/>
            <person name="Morin E."/>
            <person name="Kohler A."/>
            <person name="Barry K."/>
            <person name="LaButti K."/>
            <person name="Morin E."/>
            <person name="Salamov A."/>
            <person name="Lipzen A."/>
            <person name="Mereny Z."/>
            <person name="Hegedus B."/>
            <person name="Baldrian P."/>
            <person name="Stursova M."/>
            <person name="Weitz H."/>
            <person name="Taylor A."/>
            <person name="Grigoriev I.V."/>
            <person name="Nagy L.G."/>
            <person name="Martin F."/>
            <person name="Kauserud H."/>
        </authorList>
    </citation>
    <scope>NUCLEOTIDE SEQUENCE</scope>
    <source>
        <strain evidence="1">CBHHK067</strain>
    </source>
</reference>
<evidence type="ECO:0000313" key="2">
    <source>
        <dbReference type="Proteomes" id="UP001221757"/>
    </source>
</evidence>
<evidence type="ECO:0000313" key="1">
    <source>
        <dbReference type="EMBL" id="KAJ7676307.1"/>
    </source>
</evidence>
<comment type="caution">
    <text evidence="1">The sequence shown here is derived from an EMBL/GenBank/DDBJ whole genome shotgun (WGS) entry which is preliminary data.</text>
</comment>
<name>A0AAD7G7Z3_MYCRO</name>
<proteinExistence type="predicted"/>
<sequence length="579" mass="65609">MEMQRPAVVRRFNVEHRLLKTNEEHEKGLERTWIRYKVNKSAGSPERESSGIFISILGVRPPESMNGGILNPKPHSKSLIPVPPIRRLPTELLVEIFQQCWAAFTPSFEDITSGQKKAVLKTEIARLAHGPLLKLSQVCSGWHTIVLGTPSLVRYKDHTIAQMSSGTRGQFPAHHNDHRWGNLPRLEALDIRLWPDDDEPSTVDLFEAAPSLRSLSYRGPLIAISKLPMEQLSVFRYADFDPEESEEGFILMSLLKRLPRAAVFRFQFSLYESIGYPWETTTLEVSPGTSDIATLGVALVRDFDSTHCIQMLNSIFANLTLPLLENIMLESHAYPHSVLPWPHHQFLSLVARSSFDTHLRSLEIYDVCITHAQLLEGLSHLPSLERIAISDHQLVDDYRGGGIYELLITDSLFSKLTTTADELRLVPRLRSIHCRSLLQFDDTAYLAFILSREQTVARKSILFIPKLLLLLSQTDRRPRELRADPTYSVLARSLFWPEVWDCLRVDKAAMMRHMGGLGRKAHAPLIYDLVEPPMTPTSADFARYPVLAGNIMARTAPSGLLTAITRSYSLPCWGHEYKL</sequence>
<accession>A0AAD7G7Z3</accession>
<keyword evidence="2" id="KW-1185">Reference proteome</keyword>
<protein>
    <recommendedName>
        <fullName evidence="3">F-box domain-containing protein</fullName>
    </recommendedName>
</protein>
<dbReference type="AlphaFoldDB" id="A0AAD7G7Z3"/>
<dbReference type="EMBL" id="JARKIE010000144">
    <property type="protein sequence ID" value="KAJ7676307.1"/>
    <property type="molecule type" value="Genomic_DNA"/>
</dbReference>
<organism evidence="1 2">
    <name type="scientific">Mycena rosella</name>
    <name type="common">Pink bonnet</name>
    <name type="synonym">Agaricus rosellus</name>
    <dbReference type="NCBI Taxonomy" id="1033263"/>
    <lineage>
        <taxon>Eukaryota</taxon>
        <taxon>Fungi</taxon>
        <taxon>Dikarya</taxon>
        <taxon>Basidiomycota</taxon>
        <taxon>Agaricomycotina</taxon>
        <taxon>Agaricomycetes</taxon>
        <taxon>Agaricomycetidae</taxon>
        <taxon>Agaricales</taxon>
        <taxon>Marasmiineae</taxon>
        <taxon>Mycenaceae</taxon>
        <taxon>Mycena</taxon>
    </lineage>
</organism>
<evidence type="ECO:0008006" key="3">
    <source>
        <dbReference type="Google" id="ProtNLM"/>
    </source>
</evidence>
<dbReference type="Proteomes" id="UP001221757">
    <property type="component" value="Unassembled WGS sequence"/>
</dbReference>